<dbReference type="GO" id="GO:0006508">
    <property type="term" value="P:proteolysis"/>
    <property type="evidence" value="ECO:0007669"/>
    <property type="project" value="InterPro"/>
</dbReference>
<evidence type="ECO:0000313" key="7">
    <source>
        <dbReference type="EMBL" id="NDV86073.1"/>
    </source>
</evidence>
<evidence type="ECO:0000256" key="2">
    <source>
        <dbReference type="ARBA" id="ARBA00007261"/>
    </source>
</evidence>
<name>A0A6L9MDY5_9HYPH</name>
<dbReference type="EMBL" id="JAAAMJ010000002">
    <property type="protein sequence ID" value="NDV86073.1"/>
    <property type="molecule type" value="Genomic_DNA"/>
</dbReference>
<dbReference type="GO" id="GO:0046872">
    <property type="term" value="F:metal ion binding"/>
    <property type="evidence" value="ECO:0007669"/>
    <property type="project" value="InterPro"/>
</dbReference>
<dbReference type="Pfam" id="PF00675">
    <property type="entry name" value="Peptidase_M16"/>
    <property type="match status" value="1"/>
</dbReference>
<dbReference type="InterPro" id="IPR011765">
    <property type="entry name" value="Pept_M16_N"/>
</dbReference>
<organism evidence="7 8">
    <name type="scientific">Aurantimonas aggregata</name>
    <dbReference type="NCBI Taxonomy" id="2047720"/>
    <lineage>
        <taxon>Bacteria</taxon>
        <taxon>Pseudomonadati</taxon>
        <taxon>Pseudomonadota</taxon>
        <taxon>Alphaproteobacteria</taxon>
        <taxon>Hyphomicrobiales</taxon>
        <taxon>Aurantimonadaceae</taxon>
        <taxon>Aurantimonas</taxon>
    </lineage>
</organism>
<feature type="chain" id="PRO_5026966240" evidence="4">
    <location>
        <begin position="30"/>
        <end position="482"/>
    </location>
</feature>
<accession>A0A6L9MDY5</accession>
<dbReference type="PROSITE" id="PS00143">
    <property type="entry name" value="INSULINASE"/>
    <property type="match status" value="1"/>
</dbReference>
<reference evidence="7 8" key="1">
    <citation type="submission" date="2020-01" db="EMBL/GenBank/DDBJ databases">
        <title>Genomes of bacteria type strains.</title>
        <authorList>
            <person name="Chen J."/>
            <person name="Zhu S."/>
            <person name="Chen J."/>
        </authorList>
    </citation>
    <scope>NUCLEOTIDE SEQUENCE [LARGE SCALE GENOMIC DNA]</scope>
    <source>
        <strain evidence="7 8">KCTC 52919</strain>
    </source>
</reference>
<sequence>MTDFSRKYRLSASVLALALVLPLSPAAWAETVAAPASETTAPQPAAAAESTEAKQDAAEVSSFTLENGLQVVVLPDHRAPIVTQMVYYRVGAADEAPGESGIAHYLEHLMFKGTTSHPEGEFSGAVADLGGQENAFTSSDYTGYYQQVPAEALEMVMEFEADRMANLVLSEEAVLPERDVILEERRMRVDNDPSSQLQEIVQATMFQNSPYGTPVIGWRSEIEQLTRDDAIAFYDKYYTPNNAILLVAGDVTEAEVRRLAEKTYGKVERRAEPGERFRAAEPEPLAERTVTLADPRVTQPSVQTLYLVPSDTTAEGGEAEALDILSDILGGGTTSRLYRSLVVDKGIAAQTGAYYGGTALKEGQFAVYGTPRGEANIDEVESAIEAEITDIVENGVDQEELEQAKNRVRKNLIYLRDSQTAMARRYAAALSTGRTIADVEAWPDRIEAVTVDQVNAVARKYLQPKRSVTGYLLPEASADTRS</sequence>
<dbReference type="PANTHER" id="PTHR11851">
    <property type="entry name" value="METALLOPROTEASE"/>
    <property type="match status" value="1"/>
</dbReference>
<proteinExistence type="inferred from homology"/>
<dbReference type="PANTHER" id="PTHR11851:SF220">
    <property type="entry name" value="PEPTIDASE M16 DOMAIN PROTEIN"/>
    <property type="match status" value="1"/>
</dbReference>
<dbReference type="SUPFAM" id="SSF63411">
    <property type="entry name" value="LuxS/MPP-like metallohydrolase"/>
    <property type="match status" value="2"/>
</dbReference>
<dbReference type="GO" id="GO:0004222">
    <property type="term" value="F:metalloendopeptidase activity"/>
    <property type="evidence" value="ECO:0007669"/>
    <property type="project" value="InterPro"/>
</dbReference>
<comment type="similarity">
    <text evidence="2 3">Belongs to the peptidase M16 family.</text>
</comment>
<gene>
    <name evidence="7" type="ORF">GTW51_05080</name>
</gene>
<keyword evidence="8" id="KW-1185">Reference proteome</keyword>
<feature type="domain" description="Peptidase M16 N-terminal" evidence="5">
    <location>
        <begin position="72"/>
        <end position="216"/>
    </location>
</feature>
<dbReference type="InterPro" id="IPR001431">
    <property type="entry name" value="Pept_M16_Zn_BS"/>
</dbReference>
<evidence type="ECO:0000256" key="1">
    <source>
        <dbReference type="ARBA" id="ARBA00001947"/>
    </source>
</evidence>
<dbReference type="Pfam" id="PF05193">
    <property type="entry name" value="Peptidase_M16_C"/>
    <property type="match status" value="1"/>
</dbReference>
<dbReference type="InterPro" id="IPR050361">
    <property type="entry name" value="MPP/UQCRC_Complex"/>
</dbReference>
<evidence type="ECO:0000259" key="5">
    <source>
        <dbReference type="Pfam" id="PF00675"/>
    </source>
</evidence>
<dbReference type="Gene3D" id="3.30.830.10">
    <property type="entry name" value="Metalloenzyme, LuxS/M16 peptidase-like"/>
    <property type="match status" value="2"/>
</dbReference>
<evidence type="ECO:0000256" key="3">
    <source>
        <dbReference type="RuleBase" id="RU004447"/>
    </source>
</evidence>
<dbReference type="InterPro" id="IPR007863">
    <property type="entry name" value="Peptidase_M16_C"/>
</dbReference>
<dbReference type="Proteomes" id="UP000476332">
    <property type="component" value="Unassembled WGS sequence"/>
</dbReference>
<evidence type="ECO:0000256" key="4">
    <source>
        <dbReference type="SAM" id="SignalP"/>
    </source>
</evidence>
<comment type="caution">
    <text evidence="7">The sequence shown here is derived from an EMBL/GenBank/DDBJ whole genome shotgun (WGS) entry which is preliminary data.</text>
</comment>
<dbReference type="InterPro" id="IPR011249">
    <property type="entry name" value="Metalloenz_LuxS/M16"/>
</dbReference>
<evidence type="ECO:0000259" key="6">
    <source>
        <dbReference type="Pfam" id="PF05193"/>
    </source>
</evidence>
<dbReference type="AlphaFoldDB" id="A0A6L9MDY5"/>
<comment type="cofactor">
    <cofactor evidence="1">
        <name>Zn(2+)</name>
        <dbReference type="ChEBI" id="CHEBI:29105"/>
    </cofactor>
</comment>
<feature type="signal peptide" evidence="4">
    <location>
        <begin position="1"/>
        <end position="29"/>
    </location>
</feature>
<keyword evidence="4" id="KW-0732">Signal</keyword>
<protein>
    <submittedName>
        <fullName evidence="7">Insulinase family protein</fullName>
    </submittedName>
</protein>
<evidence type="ECO:0000313" key="8">
    <source>
        <dbReference type="Proteomes" id="UP000476332"/>
    </source>
</evidence>
<feature type="domain" description="Peptidase M16 C-terminal" evidence="6">
    <location>
        <begin position="225"/>
        <end position="407"/>
    </location>
</feature>
<dbReference type="RefSeq" id="WP_163042820.1">
    <property type="nucleotide sequence ID" value="NZ_JAAAMJ010000002.1"/>
</dbReference>